<dbReference type="GO" id="GO:0005737">
    <property type="term" value="C:cytoplasm"/>
    <property type="evidence" value="ECO:0007669"/>
    <property type="project" value="InterPro"/>
</dbReference>
<keyword evidence="4" id="KW-0378">Hydrolase</keyword>
<evidence type="ECO:0000256" key="2">
    <source>
        <dbReference type="ARBA" id="ARBA00022438"/>
    </source>
</evidence>
<keyword evidence="2 6" id="KW-0031">Aminopeptidase</keyword>
<keyword evidence="3" id="KW-0645">Protease</keyword>
<dbReference type="Pfam" id="PF00883">
    <property type="entry name" value="Peptidase_M17"/>
    <property type="match status" value="1"/>
</dbReference>
<dbReference type="PANTHER" id="PTHR11963">
    <property type="entry name" value="LEUCINE AMINOPEPTIDASE-RELATED"/>
    <property type="match status" value="1"/>
</dbReference>
<dbReference type="PROSITE" id="PS00631">
    <property type="entry name" value="CYTOSOL_AP"/>
    <property type="match status" value="1"/>
</dbReference>
<dbReference type="PANTHER" id="PTHR11963:SF48">
    <property type="entry name" value="DIPEPTIDASE B, ISOFORM A"/>
    <property type="match status" value="1"/>
</dbReference>
<name>A0A1E1X963_9ACAR</name>
<evidence type="ECO:0000256" key="1">
    <source>
        <dbReference type="ARBA" id="ARBA00009528"/>
    </source>
</evidence>
<dbReference type="PRINTS" id="PR00481">
    <property type="entry name" value="LAMNOPPTDASE"/>
</dbReference>
<feature type="domain" description="Cytosol aminopeptidase" evidence="5">
    <location>
        <begin position="354"/>
        <end position="361"/>
    </location>
</feature>
<comment type="similarity">
    <text evidence="1">Belongs to the peptidase M17 family.</text>
</comment>
<sequence>MAQSAHILFPVSVAEGSEGAGHDSVVIVGTGLNAEHLQGGILDKYREPLLAYKEVDAKAEEEVFVLRLSDSYAIKRLVYSPTGPFSRDFDDVRVFADAAYKGIKRALAAGSAKPLVVLPTQHGQFDGCNLATVLGIFQALYVPLEIREDIPTRQQKVLQLGFGILPAAKLSFDKTLLVAQAIELGRIVCRDIGGSDPERMAAPRVADYVEQVFRDSPVKVQVIADETSIQSNYPLLAAVNRAARGVARHQCRMIHLTYEPEGPVSKTLFLVGKGVTYDTGGADVKAGGHMAGMHRDKCGAAAVAGFFQVLCKLRPKNIKVYGAMAMVRNSIGSECYVSDEIITSRAGVRVRIGNTDAEGRMAMADALCEYKEKALGEVNPRIFTIATLTGHACMAVGEGYSIIIDNGPSRSNAVSKVMQSAGDKIGDLFEVSPLRREDYDFVRGPSEYEDVLQCNNEPSSRTPRGHQMPAAFLVKVSGLDKHGLDSARPLCYSHIDIAASSGPYPGVPSGAPIAALTQAFLPV</sequence>
<protein>
    <submittedName>
        <fullName evidence="6">Putative aminopeptidase</fullName>
    </submittedName>
</protein>
<organism evidence="6">
    <name type="scientific">Amblyomma aureolatum</name>
    <dbReference type="NCBI Taxonomy" id="187763"/>
    <lineage>
        <taxon>Eukaryota</taxon>
        <taxon>Metazoa</taxon>
        <taxon>Ecdysozoa</taxon>
        <taxon>Arthropoda</taxon>
        <taxon>Chelicerata</taxon>
        <taxon>Arachnida</taxon>
        <taxon>Acari</taxon>
        <taxon>Parasitiformes</taxon>
        <taxon>Ixodida</taxon>
        <taxon>Ixodoidea</taxon>
        <taxon>Ixodidae</taxon>
        <taxon>Amblyomminae</taxon>
        <taxon>Amblyomma</taxon>
    </lineage>
</organism>
<dbReference type="GO" id="GO:0070006">
    <property type="term" value="F:metalloaminopeptidase activity"/>
    <property type="evidence" value="ECO:0007669"/>
    <property type="project" value="InterPro"/>
</dbReference>
<evidence type="ECO:0000313" key="6">
    <source>
        <dbReference type="EMBL" id="JAT95556.1"/>
    </source>
</evidence>
<dbReference type="SUPFAM" id="SSF53187">
    <property type="entry name" value="Zn-dependent exopeptidases"/>
    <property type="match status" value="1"/>
</dbReference>
<dbReference type="GO" id="GO:0006508">
    <property type="term" value="P:proteolysis"/>
    <property type="evidence" value="ECO:0007669"/>
    <property type="project" value="UniProtKB-KW"/>
</dbReference>
<accession>A0A1E1X963</accession>
<evidence type="ECO:0000256" key="4">
    <source>
        <dbReference type="ARBA" id="ARBA00022801"/>
    </source>
</evidence>
<dbReference type="AlphaFoldDB" id="A0A1E1X963"/>
<dbReference type="GO" id="GO:0030145">
    <property type="term" value="F:manganese ion binding"/>
    <property type="evidence" value="ECO:0007669"/>
    <property type="project" value="InterPro"/>
</dbReference>
<evidence type="ECO:0000259" key="5">
    <source>
        <dbReference type="PROSITE" id="PS00631"/>
    </source>
</evidence>
<dbReference type="CDD" id="cd00433">
    <property type="entry name" value="Peptidase_M17"/>
    <property type="match status" value="1"/>
</dbReference>
<dbReference type="InterPro" id="IPR000819">
    <property type="entry name" value="Peptidase_M17_C"/>
</dbReference>
<dbReference type="EMBL" id="GFAC01003632">
    <property type="protein sequence ID" value="JAT95556.1"/>
    <property type="molecule type" value="mRNA"/>
</dbReference>
<reference evidence="6" key="1">
    <citation type="journal article" date="2017" name="Front. Cell. Infect. Microbiol.">
        <title>The Distinct Transcriptional Response of the Midgut of Amblyomma sculptum and Amblyomma aureolatum Ticks to Rickettsia rickettsii Correlates to Their Differences in Susceptibility to Infection.</title>
        <authorList>
            <person name="Martins L.A."/>
            <person name="Galletti M.F.B.M."/>
            <person name="Ribeiro J.M."/>
            <person name="Fujita A."/>
            <person name="Costa F.B."/>
            <person name="Labruna M.B."/>
            <person name="Daffre S."/>
            <person name="Fogaca A.C."/>
        </authorList>
    </citation>
    <scope>NUCLEOTIDE SEQUENCE</scope>
</reference>
<proteinExistence type="evidence at transcript level"/>
<dbReference type="InterPro" id="IPR011356">
    <property type="entry name" value="Leucine_aapep/pepB"/>
</dbReference>
<evidence type="ECO:0000256" key="3">
    <source>
        <dbReference type="ARBA" id="ARBA00022670"/>
    </source>
</evidence>
<dbReference type="Gene3D" id="3.40.630.10">
    <property type="entry name" value="Zn peptidases"/>
    <property type="match status" value="1"/>
</dbReference>